<dbReference type="STRING" id="1227454.C446_11277"/>
<keyword evidence="1" id="KW-1133">Transmembrane helix</keyword>
<comment type="caution">
    <text evidence="2">The sequence shown here is derived from an EMBL/GenBank/DDBJ whole genome shotgun (WGS) entry which is preliminary data.</text>
</comment>
<proteinExistence type="predicted"/>
<protein>
    <submittedName>
        <fullName evidence="2">Methyl-accepting chemotaxis sensory transducer</fullName>
    </submittedName>
</protein>
<keyword evidence="1" id="KW-0472">Membrane</keyword>
<evidence type="ECO:0000256" key="1">
    <source>
        <dbReference type="SAM" id="Phobius"/>
    </source>
</evidence>
<organism evidence="2 3">
    <name type="scientific">Halobiforma nitratireducens JCM 10879</name>
    <dbReference type="NCBI Taxonomy" id="1227454"/>
    <lineage>
        <taxon>Archaea</taxon>
        <taxon>Methanobacteriati</taxon>
        <taxon>Methanobacteriota</taxon>
        <taxon>Stenosarchaea group</taxon>
        <taxon>Halobacteria</taxon>
        <taxon>Halobacteriales</taxon>
        <taxon>Natrialbaceae</taxon>
        <taxon>Halobiforma</taxon>
    </lineage>
</organism>
<dbReference type="eggNOG" id="arCOG02362">
    <property type="taxonomic scope" value="Archaea"/>
</dbReference>
<feature type="transmembrane region" description="Helical" evidence="1">
    <location>
        <begin position="24"/>
        <end position="44"/>
    </location>
</feature>
<dbReference type="EMBL" id="AOMA01000111">
    <property type="protein sequence ID" value="EMA36863.1"/>
    <property type="molecule type" value="Genomic_DNA"/>
</dbReference>
<reference evidence="2 3" key="1">
    <citation type="journal article" date="2014" name="PLoS Genet.">
        <title>Phylogenetically driven sequencing of extremely halophilic archaea reveals strategies for static and dynamic osmo-response.</title>
        <authorList>
            <person name="Becker E.A."/>
            <person name="Seitzer P.M."/>
            <person name="Tritt A."/>
            <person name="Larsen D."/>
            <person name="Krusor M."/>
            <person name="Yao A.I."/>
            <person name="Wu D."/>
            <person name="Madern D."/>
            <person name="Eisen J.A."/>
            <person name="Darling A.E."/>
            <person name="Facciotti M.T."/>
        </authorList>
    </citation>
    <scope>NUCLEOTIDE SEQUENCE [LARGE SCALE GENOMIC DNA]</scope>
    <source>
        <strain evidence="2 3">JCM 10879</strain>
    </source>
</reference>
<dbReference type="Proteomes" id="UP000011607">
    <property type="component" value="Unassembled WGS sequence"/>
</dbReference>
<dbReference type="AlphaFoldDB" id="M0LUL9"/>
<sequence>MTTDSDGLRGFVPRRIRESYGLKLALALVLVLFVVVGFGTQLYLTTNAQLGEDAEEQLAATATMHADQLDIWIDDSQKQTNLIAGSEPVNEGDEIDMRLYFSSLITDDQLTMGAQSVHYIDLETTEIEASSRDGRIGEAPRDLGEPWAQDDLTTLEEGEVRVTAFEESAINVTQVAFVTQVNERDDKGIVYTARTDAISELLHQSTETGFTTVVDPDGQVMIDQLNMLC</sequence>
<evidence type="ECO:0000313" key="2">
    <source>
        <dbReference type="EMBL" id="EMA36863.1"/>
    </source>
</evidence>
<dbReference type="RefSeq" id="WP_006673162.1">
    <property type="nucleotide sequence ID" value="NZ_AOMA01000111.1"/>
</dbReference>
<accession>M0LUL9</accession>
<gene>
    <name evidence="2" type="ORF">C446_11277</name>
</gene>
<evidence type="ECO:0000313" key="3">
    <source>
        <dbReference type="Proteomes" id="UP000011607"/>
    </source>
</evidence>
<name>M0LUL9_9EURY</name>
<keyword evidence="1" id="KW-0812">Transmembrane</keyword>
<keyword evidence="3" id="KW-1185">Reference proteome</keyword>